<comment type="similarity">
    <text evidence="2">Belongs to the RRM half pint family.</text>
</comment>
<dbReference type="InterPro" id="IPR034212">
    <property type="entry name" value="PUF60_RRM3"/>
</dbReference>
<evidence type="ECO:0000256" key="4">
    <source>
        <dbReference type="ARBA" id="ARBA00022737"/>
    </source>
</evidence>
<dbReference type="CDD" id="cd12648">
    <property type="entry name" value="RRM3_UHM_PUF60"/>
    <property type="match status" value="1"/>
</dbReference>
<dbReference type="GO" id="GO:0000380">
    <property type="term" value="P:alternative mRNA splicing, via spliceosome"/>
    <property type="evidence" value="ECO:0007669"/>
    <property type="project" value="TreeGrafter"/>
</dbReference>
<dbReference type="GO" id="GO:0006376">
    <property type="term" value="P:mRNA splice site recognition"/>
    <property type="evidence" value="ECO:0007669"/>
    <property type="project" value="TreeGrafter"/>
</dbReference>
<dbReference type="InterPro" id="IPR035979">
    <property type="entry name" value="RBD_domain_sf"/>
</dbReference>
<dbReference type="EMBL" id="JAVRJZ010000005">
    <property type="protein sequence ID" value="KAK2722964.1"/>
    <property type="molecule type" value="Genomic_DNA"/>
</dbReference>
<dbReference type="PANTHER" id="PTHR47330">
    <property type="entry name" value="POLY(U)-BINDING-SPLICING FACTOR PUF60-B-RELATED"/>
    <property type="match status" value="1"/>
</dbReference>
<dbReference type="CDD" id="cd12370">
    <property type="entry name" value="RRM1_PUF60"/>
    <property type="match status" value="1"/>
</dbReference>
<sequence>MSFSYPYPQGFSRTMAGHQPPIPSVPPLPNMGVPAPIGHTPPLPIANIGIPPPPINVQAPPPTHPQYPTLGYQRPLSFQATQPPLPTTISQPPISMLPQVGLPPRIPNDSVKPPAVQLTTPPPVVANQGVRMVSGSLAVGPGLVMPTSTAAVPSGELAASPGFLATTVATAPPTGTPTAVAPTLPGTAPVLVAPQVPVVIPTLTDEPYIPDIPEYEVPAKLEQIGQVYPGPGARPELAASMVLANVKLGKDEKDTIARAKKYAMEQTIKMVLMKQTIAHQQLQARSLQRHQALVLMCRVYIGSIAFDLKEDTIRNAFAPFGPIKAINMSWDPVTQKHKGFAFVEYELPEAAQLALEQMNGAVMAGRNIKVGRPSNMPQAQSIIDEINEESKSLNRIYIASVHPDLTEDDIKGVFEAFGKIISSRLAPAPGSGNKHKGFGFIEYETTQAAHDAIASMNLFDLGGQYLRVGRAIVPPTGGAIAPPSGQALPTAVALAAAAATASVQAAEAVKSVVAPPVQAVAPVVITPTIPTVPIVATTGYAVPPPGIAVPTVAGLSPGVVIPRVGVPASTVATPISGSYAQPAVGAAIPPPAVVTPLSVGSTTIVQPVQPPTPAPLVDDRKRKLQEELEALHQAELKKKLVLDSEAVTLEQQENLSVRGTTARHLVMQRLMRQQPESFVVVLRNMVGPEDVDEYLQEEITEECSKYGNVQNVIIYQERQSEEEDAEVIVKIFVEFAAPTQAQMAKNALNGRFFGGRTVKADIYDQDLYDQNELSG</sequence>
<reference evidence="10" key="1">
    <citation type="submission" date="2023-07" db="EMBL/GenBank/DDBJ databases">
        <title>Chromosome-level genome assembly of Artemia franciscana.</title>
        <authorList>
            <person name="Jo E."/>
        </authorList>
    </citation>
    <scope>NUCLEOTIDE SEQUENCE</scope>
    <source>
        <tissue evidence="10">Whole body</tissue>
    </source>
</reference>
<accession>A0AA88I9J8</accession>
<dbReference type="InterPro" id="IPR003954">
    <property type="entry name" value="RRM_euk-type"/>
</dbReference>
<dbReference type="SMART" id="SM00361">
    <property type="entry name" value="RRM_1"/>
    <property type="match status" value="2"/>
</dbReference>
<feature type="domain" description="RRM" evidence="9">
    <location>
        <begin position="678"/>
        <end position="765"/>
    </location>
</feature>
<dbReference type="GO" id="GO:0071011">
    <property type="term" value="C:precatalytic spliceosome"/>
    <property type="evidence" value="ECO:0007669"/>
    <property type="project" value="TreeGrafter"/>
</dbReference>
<dbReference type="CDD" id="cd12371">
    <property type="entry name" value="RRM2_PUF60"/>
    <property type="match status" value="1"/>
</dbReference>
<dbReference type="Proteomes" id="UP001187531">
    <property type="component" value="Unassembled WGS sequence"/>
</dbReference>
<evidence type="ECO:0000256" key="6">
    <source>
        <dbReference type="ARBA" id="ARBA00023187"/>
    </source>
</evidence>
<feature type="domain" description="RRM" evidence="9">
    <location>
        <begin position="297"/>
        <end position="375"/>
    </location>
</feature>
<dbReference type="InterPro" id="IPR000504">
    <property type="entry name" value="RRM_dom"/>
</dbReference>
<dbReference type="AlphaFoldDB" id="A0AA88I9J8"/>
<dbReference type="GO" id="GO:0003723">
    <property type="term" value="F:RNA binding"/>
    <property type="evidence" value="ECO:0007669"/>
    <property type="project" value="UniProtKB-UniRule"/>
</dbReference>
<dbReference type="InterPro" id="IPR006532">
    <property type="entry name" value="PUF60-like"/>
</dbReference>
<evidence type="ECO:0000313" key="11">
    <source>
        <dbReference type="Proteomes" id="UP001187531"/>
    </source>
</evidence>
<dbReference type="InterPro" id="IPR034211">
    <property type="entry name" value="PUF60_RRM2"/>
</dbReference>
<evidence type="ECO:0000313" key="10">
    <source>
        <dbReference type="EMBL" id="KAK2722964.1"/>
    </source>
</evidence>
<comment type="subcellular location">
    <subcellularLocation>
        <location evidence="1">Nucleus</location>
    </subcellularLocation>
</comment>
<keyword evidence="3" id="KW-0507">mRNA processing</keyword>
<organism evidence="10 11">
    <name type="scientific">Artemia franciscana</name>
    <name type="common">Brine shrimp</name>
    <name type="synonym">Artemia sanfranciscana</name>
    <dbReference type="NCBI Taxonomy" id="6661"/>
    <lineage>
        <taxon>Eukaryota</taxon>
        <taxon>Metazoa</taxon>
        <taxon>Ecdysozoa</taxon>
        <taxon>Arthropoda</taxon>
        <taxon>Crustacea</taxon>
        <taxon>Branchiopoda</taxon>
        <taxon>Anostraca</taxon>
        <taxon>Artemiidae</taxon>
        <taxon>Artemia</taxon>
    </lineage>
</organism>
<evidence type="ECO:0000256" key="2">
    <source>
        <dbReference type="ARBA" id="ARBA00005987"/>
    </source>
</evidence>
<keyword evidence="6" id="KW-0508">mRNA splicing</keyword>
<dbReference type="GO" id="GO:0071013">
    <property type="term" value="C:catalytic step 2 spliceosome"/>
    <property type="evidence" value="ECO:0007669"/>
    <property type="project" value="TreeGrafter"/>
</dbReference>
<evidence type="ECO:0000259" key="9">
    <source>
        <dbReference type="PROSITE" id="PS50102"/>
    </source>
</evidence>
<dbReference type="SMART" id="SM00360">
    <property type="entry name" value="RRM"/>
    <property type="match status" value="3"/>
</dbReference>
<dbReference type="PANTHER" id="PTHR47330:SF1">
    <property type="entry name" value="POLY(U)-BINDING-SPLICING FACTOR PUF60"/>
    <property type="match status" value="1"/>
</dbReference>
<proteinExistence type="inferred from homology"/>
<keyword evidence="7" id="KW-0539">Nucleus</keyword>
<dbReference type="NCBIfam" id="TIGR01645">
    <property type="entry name" value="half-pint"/>
    <property type="match status" value="1"/>
</dbReference>
<comment type="caution">
    <text evidence="10">The sequence shown here is derived from an EMBL/GenBank/DDBJ whole genome shotgun (WGS) entry which is preliminary data.</text>
</comment>
<evidence type="ECO:0000256" key="5">
    <source>
        <dbReference type="ARBA" id="ARBA00022884"/>
    </source>
</evidence>
<keyword evidence="11" id="KW-1185">Reference proteome</keyword>
<dbReference type="InterPro" id="IPR051974">
    <property type="entry name" value="PUF60_regulator"/>
</dbReference>
<dbReference type="GO" id="GO:0000381">
    <property type="term" value="P:regulation of alternative mRNA splicing, via spliceosome"/>
    <property type="evidence" value="ECO:0007669"/>
    <property type="project" value="InterPro"/>
</dbReference>
<evidence type="ECO:0000256" key="8">
    <source>
        <dbReference type="PROSITE-ProRule" id="PRU00176"/>
    </source>
</evidence>
<evidence type="ECO:0000256" key="3">
    <source>
        <dbReference type="ARBA" id="ARBA00022664"/>
    </source>
</evidence>
<feature type="domain" description="RRM" evidence="9">
    <location>
        <begin position="394"/>
        <end position="473"/>
    </location>
</feature>
<protein>
    <recommendedName>
        <fullName evidence="9">RRM domain-containing protein</fullName>
    </recommendedName>
</protein>
<evidence type="ECO:0000256" key="7">
    <source>
        <dbReference type="ARBA" id="ARBA00023242"/>
    </source>
</evidence>
<dbReference type="InterPro" id="IPR034209">
    <property type="entry name" value="PUF60_RRM1"/>
</dbReference>
<evidence type="ECO:0000256" key="1">
    <source>
        <dbReference type="ARBA" id="ARBA00004123"/>
    </source>
</evidence>
<dbReference type="InterPro" id="IPR012677">
    <property type="entry name" value="Nucleotide-bd_a/b_plait_sf"/>
</dbReference>
<keyword evidence="5 8" id="KW-0694">RNA-binding</keyword>
<name>A0AA88I9J8_ARTSF</name>
<dbReference type="Pfam" id="PF00076">
    <property type="entry name" value="RRM_1"/>
    <property type="match status" value="3"/>
</dbReference>
<dbReference type="FunFam" id="3.30.70.330:FF:000136">
    <property type="entry name" value="poly(U)-binding-splicing factor PUF60 isoform X1"/>
    <property type="match status" value="1"/>
</dbReference>
<dbReference type="PROSITE" id="PS50102">
    <property type="entry name" value="RRM"/>
    <property type="match status" value="3"/>
</dbReference>
<keyword evidence="4" id="KW-0677">Repeat</keyword>
<gene>
    <name evidence="10" type="ORF">QYM36_003228</name>
</gene>
<dbReference type="FunFam" id="3.30.70.330:FF:000382">
    <property type="entry name" value="G-patch domain-containing protein"/>
    <property type="match status" value="1"/>
</dbReference>
<dbReference type="Gene3D" id="3.30.70.330">
    <property type="match status" value="3"/>
</dbReference>
<dbReference type="SUPFAM" id="SSF54928">
    <property type="entry name" value="RNA-binding domain, RBD"/>
    <property type="match status" value="2"/>
</dbReference>